<accession>A0ABQ5W4W3</accession>
<keyword evidence="3" id="KW-0732">Signal</keyword>
<evidence type="ECO:0000256" key="1">
    <source>
        <dbReference type="SAM" id="MobiDB-lite"/>
    </source>
</evidence>
<evidence type="ECO:0000259" key="5">
    <source>
        <dbReference type="Pfam" id="PF20990"/>
    </source>
</evidence>
<dbReference type="RefSeq" id="WP_284340349.1">
    <property type="nucleotide sequence ID" value="NZ_BSNS01000011.1"/>
</dbReference>
<feature type="domain" description="Predicted membrane protein YciQ-like C-terminal" evidence="5">
    <location>
        <begin position="272"/>
        <end position="551"/>
    </location>
</feature>
<comment type="caution">
    <text evidence="6">The sequence shown here is derived from an EMBL/GenBank/DDBJ whole genome shotgun (WGS) entry which is preliminary data.</text>
</comment>
<feature type="transmembrane region" description="Helical" evidence="2">
    <location>
        <begin position="441"/>
        <end position="460"/>
    </location>
</feature>
<keyword evidence="2" id="KW-0812">Transmembrane</keyword>
<feature type="compositionally biased region" description="Gly residues" evidence="1">
    <location>
        <begin position="612"/>
        <end position="631"/>
    </location>
</feature>
<keyword evidence="2" id="KW-0472">Membrane</keyword>
<feature type="signal peptide" evidence="3">
    <location>
        <begin position="1"/>
        <end position="21"/>
    </location>
</feature>
<dbReference type="Proteomes" id="UP001156691">
    <property type="component" value="Unassembled WGS sequence"/>
</dbReference>
<dbReference type="InterPro" id="IPR048389">
    <property type="entry name" value="YciQ-like_C"/>
</dbReference>
<dbReference type="Pfam" id="PF20990">
    <property type="entry name" value="DUF2207_C"/>
    <property type="match status" value="1"/>
</dbReference>
<keyword evidence="7" id="KW-1185">Reference proteome</keyword>
<evidence type="ECO:0000313" key="6">
    <source>
        <dbReference type="EMBL" id="GLQ54904.1"/>
    </source>
</evidence>
<feature type="transmembrane region" description="Helical" evidence="2">
    <location>
        <begin position="385"/>
        <end position="405"/>
    </location>
</feature>
<protein>
    <submittedName>
        <fullName evidence="6">Membrane protein</fullName>
    </submittedName>
</protein>
<feature type="transmembrane region" description="Helical" evidence="2">
    <location>
        <begin position="411"/>
        <end position="434"/>
    </location>
</feature>
<dbReference type="InterPro" id="IPR018702">
    <property type="entry name" value="DUF2207"/>
</dbReference>
<evidence type="ECO:0000313" key="7">
    <source>
        <dbReference type="Proteomes" id="UP001156691"/>
    </source>
</evidence>
<feature type="transmembrane region" description="Helical" evidence="2">
    <location>
        <begin position="466"/>
        <end position="488"/>
    </location>
</feature>
<feature type="region of interest" description="Disordered" evidence="1">
    <location>
        <begin position="606"/>
        <end position="631"/>
    </location>
</feature>
<evidence type="ECO:0000256" key="3">
    <source>
        <dbReference type="SAM" id="SignalP"/>
    </source>
</evidence>
<sequence length="631" mass="67320">MLVRLLVAIFALCAFCLPAAAREEIRAFSADVTLAVDGAVDVLETIDVNAEGLEIRRGIYRDIPVVMLDDEGNRVRPSLDVLSVTRNGAPEPFRTERMGDFIRIWIGDPDVFLRPGVHRYAVNYTMTRMGRFFADYDELYWNATGNYWNFPILSAVATVRLPKGAVISNVAAYTGPVGSTESAATITRVADNVAVIRADRRLQPGEGLTVAVAFDKGILVEPSTTEGLLYWFLDRQDVIVPAIAALVVLTYFSLVWSSAGRDPPRGVVIPLFHPPRTFSPALVHYIHHWGWAKSGWTAFTAAAFSLGVKGLLVIDNAAKKLKLTVTGKKPDHDLPPGEEVLFGYLTREGSVTVGKDTGATLVAKRGEFVKAIEIENREAWFRNNVGYTILGILLSLAVLAGLVYLGYLQPFWLILAVIAGIFVGLGTVGLQGLWSGSRIRLVFLTIWAVVMAANLAGGIGALATNLVVSTAVLAAVTIVGLCVTFAILMRAPTLQGRKVMDEIEGLKLYLETAEKERLNMSGEPPMTVERFERLLPYAIALGVEKPWSEHFEAELARNAVADASGSSYSPGWYHGRGSSFTPGKIAGAVAGAATGMSAAMVAAQPVSSSSSGSGGGGFSGGGGGGGGGGGW</sequence>
<feature type="transmembrane region" description="Helical" evidence="2">
    <location>
        <begin position="238"/>
        <end position="256"/>
    </location>
</feature>
<evidence type="ECO:0000259" key="4">
    <source>
        <dbReference type="Pfam" id="PF09972"/>
    </source>
</evidence>
<gene>
    <name evidence="6" type="ORF">GCM10010862_21630</name>
</gene>
<reference evidence="7" key="1">
    <citation type="journal article" date="2019" name="Int. J. Syst. Evol. Microbiol.">
        <title>The Global Catalogue of Microorganisms (GCM) 10K type strain sequencing project: providing services to taxonomists for standard genome sequencing and annotation.</title>
        <authorList>
            <consortium name="The Broad Institute Genomics Platform"/>
            <consortium name="The Broad Institute Genome Sequencing Center for Infectious Disease"/>
            <person name="Wu L."/>
            <person name="Ma J."/>
        </authorList>
    </citation>
    <scope>NUCLEOTIDE SEQUENCE [LARGE SCALE GENOMIC DNA]</scope>
    <source>
        <strain evidence="7">NBRC 112416</strain>
    </source>
</reference>
<proteinExistence type="predicted"/>
<dbReference type="Pfam" id="PF09972">
    <property type="entry name" value="DUF2207"/>
    <property type="match status" value="1"/>
</dbReference>
<name>A0ABQ5W4W3_9HYPH</name>
<evidence type="ECO:0000256" key="2">
    <source>
        <dbReference type="SAM" id="Phobius"/>
    </source>
</evidence>
<feature type="chain" id="PRO_5046189305" evidence="3">
    <location>
        <begin position="22"/>
        <end position="631"/>
    </location>
</feature>
<organism evidence="6 7">
    <name type="scientific">Devosia nitrariae</name>
    <dbReference type="NCBI Taxonomy" id="2071872"/>
    <lineage>
        <taxon>Bacteria</taxon>
        <taxon>Pseudomonadati</taxon>
        <taxon>Pseudomonadota</taxon>
        <taxon>Alphaproteobacteria</taxon>
        <taxon>Hyphomicrobiales</taxon>
        <taxon>Devosiaceae</taxon>
        <taxon>Devosia</taxon>
    </lineage>
</organism>
<feature type="domain" description="DUF2207" evidence="4">
    <location>
        <begin position="24"/>
        <end position="214"/>
    </location>
</feature>
<dbReference type="EMBL" id="BSNS01000011">
    <property type="protein sequence ID" value="GLQ54904.1"/>
    <property type="molecule type" value="Genomic_DNA"/>
</dbReference>
<keyword evidence="2" id="KW-1133">Transmembrane helix</keyword>